<evidence type="ECO:0000313" key="3">
    <source>
        <dbReference type="Proteomes" id="UP000265703"/>
    </source>
</evidence>
<accession>A0A397SFR3</accession>
<comment type="caution">
    <text evidence="2">The sequence shown here is derived from an EMBL/GenBank/DDBJ whole genome shotgun (WGS) entry which is preliminary data.</text>
</comment>
<keyword evidence="3" id="KW-1185">Reference proteome</keyword>
<feature type="signal peptide" evidence="1">
    <location>
        <begin position="1"/>
        <end position="19"/>
    </location>
</feature>
<evidence type="ECO:0000313" key="2">
    <source>
        <dbReference type="EMBL" id="RIA82817.1"/>
    </source>
</evidence>
<dbReference type="AlphaFoldDB" id="A0A397SFR3"/>
<dbReference type="EMBL" id="QKYT01000626">
    <property type="protein sequence ID" value="RIA82817.1"/>
    <property type="molecule type" value="Genomic_DNA"/>
</dbReference>
<name>A0A397SFR3_9GLOM</name>
<gene>
    <name evidence="2" type="ORF">C1645_834738</name>
</gene>
<proteinExistence type="predicted"/>
<evidence type="ECO:0000256" key="1">
    <source>
        <dbReference type="SAM" id="SignalP"/>
    </source>
</evidence>
<sequence>MKLSKLIIPLMGLTSLTSANKQELLQLEKVKNLDVSYKNLEVENVLNYFDLAPNRNITENTIQNNVVILSNAQKNEIGKSITCPGGCEQMCDRVLHGCIDNCLAYSFFPPGCYVGCFTAYGICMAAYTNQESLKYVTIGNPKKVLKGKLVDVLCLALEFAKSQLQFLINRGSYTISETENGEVWKLEKKDPQVYLQEKISELKNNQNLSEEDKQKILGIMKESFGETVIGDQLKKAIDKK</sequence>
<organism evidence="2 3">
    <name type="scientific">Glomus cerebriforme</name>
    <dbReference type="NCBI Taxonomy" id="658196"/>
    <lineage>
        <taxon>Eukaryota</taxon>
        <taxon>Fungi</taxon>
        <taxon>Fungi incertae sedis</taxon>
        <taxon>Mucoromycota</taxon>
        <taxon>Glomeromycotina</taxon>
        <taxon>Glomeromycetes</taxon>
        <taxon>Glomerales</taxon>
        <taxon>Glomeraceae</taxon>
        <taxon>Glomus</taxon>
    </lineage>
</organism>
<keyword evidence="1" id="KW-0732">Signal</keyword>
<reference evidence="2 3" key="1">
    <citation type="submission" date="2018-06" db="EMBL/GenBank/DDBJ databases">
        <title>Comparative genomics reveals the genomic features of Rhizophagus irregularis, R. cerebriforme, R. diaphanum and Gigaspora rosea, and their symbiotic lifestyle signature.</title>
        <authorList>
            <person name="Morin E."/>
            <person name="San Clemente H."/>
            <person name="Chen E.C.H."/>
            <person name="De La Providencia I."/>
            <person name="Hainaut M."/>
            <person name="Kuo A."/>
            <person name="Kohler A."/>
            <person name="Murat C."/>
            <person name="Tang N."/>
            <person name="Roy S."/>
            <person name="Loubradou J."/>
            <person name="Henrissat B."/>
            <person name="Grigoriev I.V."/>
            <person name="Corradi N."/>
            <person name="Roux C."/>
            <person name="Martin F.M."/>
        </authorList>
    </citation>
    <scope>NUCLEOTIDE SEQUENCE [LARGE SCALE GENOMIC DNA]</scope>
    <source>
        <strain evidence="2 3">DAOM 227022</strain>
    </source>
</reference>
<dbReference type="Proteomes" id="UP000265703">
    <property type="component" value="Unassembled WGS sequence"/>
</dbReference>
<dbReference type="OrthoDB" id="10655374at2759"/>
<feature type="chain" id="PRO_5017202433" evidence="1">
    <location>
        <begin position="20"/>
        <end position="240"/>
    </location>
</feature>
<protein>
    <submittedName>
        <fullName evidence="2">Uncharacterized protein</fullName>
    </submittedName>
</protein>